<dbReference type="InterPro" id="IPR011992">
    <property type="entry name" value="EF-hand-dom_pair"/>
</dbReference>
<organism evidence="4 5">
    <name type="scientific">Aphanomyces stellatus</name>
    <dbReference type="NCBI Taxonomy" id="120398"/>
    <lineage>
        <taxon>Eukaryota</taxon>
        <taxon>Sar</taxon>
        <taxon>Stramenopiles</taxon>
        <taxon>Oomycota</taxon>
        <taxon>Saprolegniomycetes</taxon>
        <taxon>Saprolegniales</taxon>
        <taxon>Verrucalvaceae</taxon>
        <taxon>Aphanomyces</taxon>
    </lineage>
</organism>
<name>A0A485LRT6_9STRA</name>
<dbReference type="Proteomes" id="UP000332933">
    <property type="component" value="Unassembled WGS sequence"/>
</dbReference>
<dbReference type="GO" id="GO:0032273">
    <property type="term" value="P:positive regulation of protein polymerization"/>
    <property type="evidence" value="ECO:0007669"/>
    <property type="project" value="TreeGrafter"/>
</dbReference>
<evidence type="ECO:0000313" key="3">
    <source>
        <dbReference type="EMBL" id="KAF0682926.1"/>
    </source>
</evidence>
<dbReference type="AlphaFoldDB" id="A0A485LRT6"/>
<dbReference type="EMBL" id="VJMH01007478">
    <property type="protein sequence ID" value="KAF0682926.1"/>
    <property type="molecule type" value="Genomic_DNA"/>
</dbReference>
<sequence>MDKVAGNDVYARLYRHDTLSATQKRQSIAKPKRRHSQSCPLPDPALMTISGSSPQATLDGDPNDPHTLLKGVFQFYCRFGRTGARGPSETTMDNANFAKFCRECPRLVDHNFSAVDIDLTFVKVKAKGERRITYPMFLEALGIIATKKYPKQTLAGAVPMLLDVNISTLGCLDSALGTAKSPGKSVWRRKVSVIHEQPVDADPLKRDDTVGAEQVESVRNNQQLESLPEALPEAPVETTITMPPSAPSVAEKDLTRDFPTNNS</sequence>
<dbReference type="PANTHER" id="PTHR12932:SF9">
    <property type="entry name" value="TUBULIN POLYMERIZATION-PROMOTING PROTEIN HOMOLOG"/>
    <property type="match status" value="1"/>
</dbReference>
<dbReference type="SUPFAM" id="SSF47473">
    <property type="entry name" value="EF-hand"/>
    <property type="match status" value="1"/>
</dbReference>
<dbReference type="OrthoDB" id="548799at2759"/>
<dbReference type="GO" id="GO:0046785">
    <property type="term" value="P:microtubule polymerization"/>
    <property type="evidence" value="ECO:0007669"/>
    <property type="project" value="InterPro"/>
</dbReference>
<reference evidence="4 5" key="1">
    <citation type="submission" date="2019-03" db="EMBL/GenBank/DDBJ databases">
        <authorList>
            <person name="Gaulin E."/>
            <person name="Dumas B."/>
        </authorList>
    </citation>
    <scope>NUCLEOTIDE SEQUENCE [LARGE SCALE GENOMIC DNA]</scope>
    <source>
        <strain evidence="4">CBS 568.67</strain>
    </source>
</reference>
<feature type="region of interest" description="Disordered" evidence="2">
    <location>
        <begin position="218"/>
        <end position="263"/>
    </location>
</feature>
<protein>
    <submittedName>
        <fullName evidence="4">Aste57867_24939 protein</fullName>
    </submittedName>
</protein>
<dbReference type="GO" id="GO:0001578">
    <property type="term" value="P:microtubule bundle formation"/>
    <property type="evidence" value="ECO:0007669"/>
    <property type="project" value="TreeGrafter"/>
</dbReference>
<reference evidence="3" key="2">
    <citation type="submission" date="2019-06" db="EMBL/GenBank/DDBJ databases">
        <title>Genomics analysis of Aphanomyces spp. identifies a new class of oomycete effector associated with host adaptation.</title>
        <authorList>
            <person name="Gaulin E."/>
        </authorList>
    </citation>
    <scope>NUCLEOTIDE SEQUENCE</scope>
    <source>
        <strain evidence="3">CBS 578.67</strain>
    </source>
</reference>
<dbReference type="GO" id="GO:0015631">
    <property type="term" value="F:tubulin binding"/>
    <property type="evidence" value="ECO:0007669"/>
    <property type="project" value="InterPro"/>
</dbReference>
<dbReference type="GO" id="GO:0005874">
    <property type="term" value="C:microtubule"/>
    <property type="evidence" value="ECO:0007669"/>
    <property type="project" value="TreeGrafter"/>
</dbReference>
<feature type="region of interest" description="Disordered" evidence="2">
    <location>
        <begin position="21"/>
        <end position="60"/>
    </location>
</feature>
<evidence type="ECO:0000256" key="1">
    <source>
        <dbReference type="ARBA" id="ARBA00010994"/>
    </source>
</evidence>
<dbReference type="Pfam" id="PF05517">
    <property type="entry name" value="p25-alpha"/>
    <property type="match status" value="1"/>
</dbReference>
<dbReference type="PANTHER" id="PTHR12932">
    <property type="entry name" value="P25 ALPHA-RELATED"/>
    <property type="match status" value="1"/>
</dbReference>
<gene>
    <name evidence="4" type="primary">Aste57867_24939</name>
    <name evidence="3" type="ORF">As57867_024861</name>
    <name evidence="4" type="ORF">ASTE57867_24939</name>
</gene>
<dbReference type="Gene3D" id="1.10.238.10">
    <property type="entry name" value="EF-hand"/>
    <property type="match status" value="1"/>
</dbReference>
<evidence type="ECO:0000256" key="2">
    <source>
        <dbReference type="SAM" id="MobiDB-lite"/>
    </source>
</evidence>
<dbReference type="InterPro" id="IPR008907">
    <property type="entry name" value="TPP/p25"/>
</dbReference>
<accession>A0A485LRT6</accession>
<evidence type="ECO:0000313" key="4">
    <source>
        <dbReference type="EMBL" id="VFU01570.1"/>
    </source>
</evidence>
<dbReference type="EMBL" id="CAADRA010007504">
    <property type="protein sequence ID" value="VFU01570.1"/>
    <property type="molecule type" value="Genomic_DNA"/>
</dbReference>
<evidence type="ECO:0000313" key="5">
    <source>
        <dbReference type="Proteomes" id="UP000332933"/>
    </source>
</evidence>
<keyword evidence="5" id="KW-1185">Reference proteome</keyword>
<comment type="similarity">
    <text evidence="1">Belongs to the TPPP family.</text>
</comment>
<proteinExistence type="inferred from homology"/>